<protein>
    <recommendedName>
        <fullName evidence="8">Mitochondrial import inner membrane translocase subunit TIM22</fullName>
    </recommendedName>
</protein>
<keyword evidence="7" id="KW-0472">Membrane</keyword>
<dbReference type="PANTHER" id="PTHR14110">
    <property type="entry name" value="MITOCHONDRIAL IMPORT INNER MEMBRANE TRANSLOCASE SUBUNIT TIM22"/>
    <property type="match status" value="1"/>
</dbReference>
<evidence type="ECO:0000256" key="1">
    <source>
        <dbReference type="ARBA" id="ARBA00004448"/>
    </source>
</evidence>
<keyword evidence="4 8" id="KW-0999">Mitochondrion inner membrane</keyword>
<dbReference type="EMBL" id="JAGTXO010000007">
    <property type="protein sequence ID" value="KAG8466533.1"/>
    <property type="molecule type" value="Genomic_DNA"/>
</dbReference>
<evidence type="ECO:0000256" key="4">
    <source>
        <dbReference type="ARBA" id="ARBA00022792"/>
    </source>
</evidence>
<comment type="caution">
    <text evidence="9">The sequence shown here is derived from an EMBL/GenBank/DDBJ whole genome shotgun (WGS) entry which is preliminary data.</text>
</comment>
<keyword evidence="10" id="KW-1185">Reference proteome</keyword>
<dbReference type="GO" id="GO:0030943">
    <property type="term" value="F:mitochondrion targeting sequence binding"/>
    <property type="evidence" value="ECO:0007669"/>
    <property type="project" value="TreeGrafter"/>
</dbReference>
<accession>A0A8J5XG83</accession>
<evidence type="ECO:0000256" key="7">
    <source>
        <dbReference type="ARBA" id="ARBA00023136"/>
    </source>
</evidence>
<comment type="subunit">
    <text evidence="8">Component of the TIM22 complex.</text>
</comment>
<dbReference type="GO" id="GO:0008320">
    <property type="term" value="F:protein transmembrane transporter activity"/>
    <property type="evidence" value="ECO:0007669"/>
    <property type="project" value="UniProtKB-UniRule"/>
</dbReference>
<dbReference type="AlphaFoldDB" id="A0A8J5XG83"/>
<keyword evidence="6 8" id="KW-0496">Mitochondrion</keyword>
<keyword evidence="3" id="KW-0812">Transmembrane</keyword>
<evidence type="ECO:0000313" key="10">
    <source>
        <dbReference type="Proteomes" id="UP000751190"/>
    </source>
</evidence>
<dbReference type="GO" id="GO:0045039">
    <property type="term" value="P:protein insertion into mitochondrial inner membrane"/>
    <property type="evidence" value="ECO:0007669"/>
    <property type="project" value="UniProtKB-UniRule"/>
</dbReference>
<dbReference type="Pfam" id="PF02466">
    <property type="entry name" value="Tim17"/>
    <property type="match status" value="1"/>
</dbReference>
<dbReference type="InterPro" id="IPR039175">
    <property type="entry name" value="TIM22"/>
</dbReference>
<keyword evidence="8" id="KW-0653">Protein transport</keyword>
<evidence type="ECO:0000256" key="5">
    <source>
        <dbReference type="ARBA" id="ARBA00022989"/>
    </source>
</evidence>
<name>A0A8J5XG83_DIALT</name>
<evidence type="ECO:0000313" key="9">
    <source>
        <dbReference type="EMBL" id="KAG8466533.1"/>
    </source>
</evidence>
<gene>
    <name evidence="9" type="ORF">KFE25_007912</name>
</gene>
<reference evidence="9" key="1">
    <citation type="submission" date="2021-05" db="EMBL/GenBank/DDBJ databases">
        <title>The genome of the haptophyte Pavlova lutheri (Diacronema luteri, Pavlovales) - a model for lipid biosynthesis in eukaryotic algae.</title>
        <authorList>
            <person name="Hulatt C.J."/>
            <person name="Posewitz M.C."/>
        </authorList>
    </citation>
    <scope>NUCLEOTIDE SEQUENCE</scope>
    <source>
        <strain evidence="9">NIVA-4/92</strain>
    </source>
</reference>
<comment type="subcellular location">
    <subcellularLocation>
        <location evidence="1 8">Mitochondrion inner membrane</location>
        <topology evidence="1 8">Multi-pass membrane protein</topology>
    </subcellularLocation>
</comment>
<keyword evidence="8" id="KW-0811">Translocation</keyword>
<dbReference type="PANTHER" id="PTHR14110:SF0">
    <property type="entry name" value="MITOCHONDRIAL IMPORT INNER MEMBRANE TRANSLOCASE SUBUNIT TIM22"/>
    <property type="match status" value="1"/>
</dbReference>
<evidence type="ECO:0000256" key="2">
    <source>
        <dbReference type="ARBA" id="ARBA00008444"/>
    </source>
</evidence>
<evidence type="ECO:0000256" key="3">
    <source>
        <dbReference type="ARBA" id="ARBA00022692"/>
    </source>
</evidence>
<organism evidence="9 10">
    <name type="scientific">Diacronema lutheri</name>
    <name type="common">Unicellular marine alga</name>
    <name type="synonym">Monochrysis lutheri</name>
    <dbReference type="NCBI Taxonomy" id="2081491"/>
    <lineage>
        <taxon>Eukaryota</taxon>
        <taxon>Haptista</taxon>
        <taxon>Haptophyta</taxon>
        <taxon>Pavlovophyceae</taxon>
        <taxon>Pavlovales</taxon>
        <taxon>Pavlovaceae</taxon>
        <taxon>Diacronema</taxon>
    </lineage>
</organism>
<sequence length="156" mass="15713">MAPRDPKFAPDAETQGTLYQTTSAGVLGVLVGGVYGAVGSAFAKEIPGTSSMTATASNLMKYAGLFGLGFAIYGGTRATVTGARGKLDAWSPIIAGAASGAVMGASSTKSPLGAAVMAGAFAVTATLAEMGSDPHYLFDFSQYDNKPIMLASSKQE</sequence>
<keyword evidence="5" id="KW-1133">Transmembrane helix</keyword>
<dbReference type="Proteomes" id="UP000751190">
    <property type="component" value="Unassembled WGS sequence"/>
</dbReference>
<comment type="similarity">
    <text evidence="2 8">Belongs to the Tim17/Tim22/Tim23 family.</text>
</comment>
<evidence type="ECO:0000256" key="6">
    <source>
        <dbReference type="ARBA" id="ARBA00023128"/>
    </source>
</evidence>
<evidence type="ECO:0000256" key="8">
    <source>
        <dbReference type="RuleBase" id="RU367038"/>
    </source>
</evidence>
<comment type="function">
    <text evidence="8">Essential core component of the TIM22 complex, a complex that mediates the import and insertion of multi-pass transmembrane proteins into the mitochondrial inner membrane. In the TIM22 complex, it constitutes the voltage-activated and signal-gated channel. Forms a twin-pore translocase that uses the membrane potential as external driving force in 2 voltage-dependent steps.</text>
</comment>
<dbReference type="GO" id="GO:0042721">
    <property type="term" value="C:TIM22 mitochondrial import inner membrane insertion complex"/>
    <property type="evidence" value="ECO:0007669"/>
    <property type="project" value="UniProtKB-UniRule"/>
</dbReference>
<keyword evidence="8" id="KW-0813">Transport</keyword>
<proteinExistence type="inferred from homology"/>